<reference evidence="2 3" key="1">
    <citation type="journal article" date="2017" name="PLoS Biol.">
        <title>The sea cucumber genome provides insights into morphological evolution and visceral regeneration.</title>
        <authorList>
            <person name="Zhang X."/>
            <person name="Sun L."/>
            <person name="Yuan J."/>
            <person name="Sun Y."/>
            <person name="Gao Y."/>
            <person name="Zhang L."/>
            <person name="Li S."/>
            <person name="Dai H."/>
            <person name="Hamel J.F."/>
            <person name="Liu C."/>
            <person name="Yu Y."/>
            <person name="Liu S."/>
            <person name="Lin W."/>
            <person name="Guo K."/>
            <person name="Jin S."/>
            <person name="Xu P."/>
            <person name="Storey K.B."/>
            <person name="Huan P."/>
            <person name="Zhang T."/>
            <person name="Zhou Y."/>
            <person name="Zhang J."/>
            <person name="Lin C."/>
            <person name="Li X."/>
            <person name="Xing L."/>
            <person name="Huo D."/>
            <person name="Sun M."/>
            <person name="Wang L."/>
            <person name="Mercier A."/>
            <person name="Li F."/>
            <person name="Yang H."/>
            <person name="Xiang J."/>
        </authorList>
    </citation>
    <scope>NUCLEOTIDE SEQUENCE [LARGE SCALE GENOMIC DNA]</scope>
    <source>
        <strain evidence="2">Shaxun</strain>
        <tissue evidence="2">Muscle</tissue>
    </source>
</reference>
<dbReference type="PANTHER" id="PTHR46312:SF2">
    <property type="entry name" value="NUCLEOTIDE-BINDING OLIGOMERIZATION DOMAIN-CONTAINING PROTEIN 2-LIKE"/>
    <property type="match status" value="1"/>
</dbReference>
<feature type="domain" description="NACHT" evidence="1">
    <location>
        <begin position="202"/>
        <end position="341"/>
    </location>
</feature>
<comment type="caution">
    <text evidence="2">The sequence shown here is derived from an EMBL/GenBank/DDBJ whole genome shotgun (WGS) entry which is preliminary data.</text>
</comment>
<dbReference type="SUPFAM" id="SSF52540">
    <property type="entry name" value="P-loop containing nucleoside triphosphate hydrolases"/>
    <property type="match status" value="1"/>
</dbReference>
<dbReference type="Proteomes" id="UP000230750">
    <property type="component" value="Unassembled WGS sequence"/>
</dbReference>
<accession>A0A2G8JZT9</accession>
<evidence type="ECO:0000313" key="2">
    <source>
        <dbReference type="EMBL" id="PIK41281.1"/>
    </source>
</evidence>
<dbReference type="InterPro" id="IPR007111">
    <property type="entry name" value="NACHT_NTPase"/>
</dbReference>
<protein>
    <submittedName>
        <fullName evidence="2">Putative NLR family CARD domain-containing protein 4</fullName>
    </submittedName>
</protein>
<dbReference type="OrthoDB" id="120976at2759"/>
<evidence type="ECO:0000313" key="3">
    <source>
        <dbReference type="Proteomes" id="UP000230750"/>
    </source>
</evidence>
<keyword evidence="3" id="KW-1185">Reference proteome</keyword>
<name>A0A2G8JZT9_STIJA</name>
<organism evidence="2 3">
    <name type="scientific">Stichopus japonicus</name>
    <name type="common">Sea cucumber</name>
    <dbReference type="NCBI Taxonomy" id="307972"/>
    <lineage>
        <taxon>Eukaryota</taxon>
        <taxon>Metazoa</taxon>
        <taxon>Echinodermata</taxon>
        <taxon>Eleutherozoa</taxon>
        <taxon>Echinozoa</taxon>
        <taxon>Holothuroidea</taxon>
        <taxon>Aspidochirotacea</taxon>
        <taxon>Aspidochirotida</taxon>
        <taxon>Stichopodidae</taxon>
        <taxon>Apostichopus</taxon>
    </lineage>
</organism>
<gene>
    <name evidence="2" type="ORF">BSL78_21876</name>
</gene>
<proteinExistence type="predicted"/>
<dbReference type="PANTHER" id="PTHR46312">
    <property type="entry name" value="NACHT DOMAIN-CONTAINING PROTEIN"/>
    <property type="match status" value="1"/>
</dbReference>
<dbReference type="Pfam" id="PF05729">
    <property type="entry name" value="NACHT"/>
    <property type="match status" value="1"/>
</dbReference>
<sequence length="350" mass="39880">MAHAEPSQSTGRDTGTNLAEGFGRFKNDLADHLDLPVIHKLSNLLGLKRGEIDIIERYRTPGYMMVNRLESQGVISPTSITDLVNMLHQLNLAGLSESIQKSFNQKRPEYSSRRHQLYDENLKFEKKNNLIKYAKIAYQKQYGTAKPFPSMSKCSINSFFVEGGIYYLAQEGDSMQKPDVLESLESYNEILNSPKTESKRKIIEGEPGYGKSTITLQYLYDWCTKNPTSPLKDVDILIYLQLRQLAGVKSIYTAIKKFIVPKDEDMDEACIEEILKVYTKSVVILFDSYDEYPDKNDTETDISSIIEMKMFQEMVVMILTRKLNLPPGLHPDTKRIRLTGFGALSVENIS</sequence>
<dbReference type="EMBL" id="MRZV01001034">
    <property type="protein sequence ID" value="PIK41281.1"/>
    <property type="molecule type" value="Genomic_DNA"/>
</dbReference>
<dbReference type="AlphaFoldDB" id="A0A2G8JZT9"/>
<dbReference type="Gene3D" id="3.40.50.300">
    <property type="entry name" value="P-loop containing nucleotide triphosphate hydrolases"/>
    <property type="match status" value="1"/>
</dbReference>
<evidence type="ECO:0000259" key="1">
    <source>
        <dbReference type="Pfam" id="PF05729"/>
    </source>
</evidence>
<dbReference type="InterPro" id="IPR027417">
    <property type="entry name" value="P-loop_NTPase"/>
</dbReference>